<dbReference type="GO" id="GO:0004672">
    <property type="term" value="F:protein kinase activity"/>
    <property type="evidence" value="ECO:0000318"/>
    <property type="project" value="GO_Central"/>
</dbReference>
<evidence type="ECO:0000313" key="11">
    <source>
        <dbReference type="Proteomes" id="UP000001555"/>
    </source>
</evidence>
<dbReference type="Gene3D" id="1.10.510.10">
    <property type="entry name" value="Transferase(Phosphotransferase) domain 1"/>
    <property type="match status" value="1"/>
</dbReference>
<dbReference type="EMBL" id="ABJB010686023">
    <property type="status" value="NOT_ANNOTATED_CDS"/>
    <property type="molecule type" value="Genomic_DNA"/>
</dbReference>
<dbReference type="InterPro" id="IPR017441">
    <property type="entry name" value="Protein_kinase_ATP_BS"/>
</dbReference>
<keyword evidence="4 9" id="KW-0418">Kinase</keyword>
<dbReference type="InterPro" id="IPR000719">
    <property type="entry name" value="Prot_kinase_dom"/>
</dbReference>
<dbReference type="PANTHER" id="PTHR11584:SF394">
    <property type="entry name" value="APOPTOTIC SIGNAL-REGULATING KINASE 1, ISOFORM C"/>
    <property type="match status" value="1"/>
</dbReference>
<dbReference type="VEuPathDB" id="VectorBase:ISCI002207"/>
<dbReference type="OrthoDB" id="275301at2759"/>
<dbReference type="InterPro" id="IPR011009">
    <property type="entry name" value="Kinase-like_dom_sf"/>
</dbReference>
<dbReference type="EMBL" id="ABJB010283154">
    <property type="status" value="NOT_ANNOTATED_CDS"/>
    <property type="molecule type" value="Genomic_DNA"/>
</dbReference>
<comment type="similarity">
    <text evidence="7">Belongs to the protein kinase superfamily.</text>
</comment>
<dbReference type="Pfam" id="PF00069">
    <property type="entry name" value="Pkinase"/>
    <property type="match status" value="1"/>
</dbReference>
<dbReference type="EMBL" id="ABJB010488004">
    <property type="status" value="NOT_ANNOTATED_CDS"/>
    <property type="molecule type" value="Genomic_DNA"/>
</dbReference>
<evidence type="ECO:0000256" key="4">
    <source>
        <dbReference type="ARBA" id="ARBA00022777"/>
    </source>
</evidence>
<dbReference type="Pfam" id="PF13281">
    <property type="entry name" value="MAP3K_TRAF_bd"/>
    <property type="match status" value="1"/>
</dbReference>
<keyword evidence="2 9" id="KW-0808">Transferase</keyword>
<feature type="binding site" evidence="6">
    <location>
        <position position="252"/>
    </location>
    <ligand>
        <name>ATP</name>
        <dbReference type="ChEBI" id="CHEBI:30616"/>
    </ligand>
</feature>
<dbReference type="EC" id="2.7.11.25" evidence="9"/>
<proteinExistence type="evidence at protein level"/>
<organism>
    <name type="scientific">Ixodes scapularis</name>
    <name type="common">Black-legged tick</name>
    <name type="synonym">Deer tick</name>
    <dbReference type="NCBI Taxonomy" id="6945"/>
    <lineage>
        <taxon>Eukaryota</taxon>
        <taxon>Metazoa</taxon>
        <taxon>Ecdysozoa</taxon>
        <taxon>Arthropoda</taxon>
        <taxon>Chelicerata</taxon>
        <taxon>Arachnida</taxon>
        <taxon>Acari</taxon>
        <taxon>Parasitiformes</taxon>
        <taxon>Ixodida</taxon>
        <taxon>Ixodoidea</taxon>
        <taxon>Ixodidae</taxon>
        <taxon>Ixodinae</taxon>
        <taxon>Ixodes</taxon>
    </lineage>
</organism>
<accession>B7P9M0</accession>
<dbReference type="VEuPathDB" id="VectorBase:ISCW002207"/>
<dbReference type="InterPro" id="IPR008271">
    <property type="entry name" value="Ser/Thr_kinase_AS"/>
</dbReference>
<dbReference type="EMBL" id="ABJB010231819">
    <property type="status" value="NOT_ANNOTATED_CDS"/>
    <property type="molecule type" value="Genomic_DNA"/>
</dbReference>
<sequence length="478" mass="54295">MQDAYGRNRPGDRERALEVMTAALKKKENQVPDILCLCGRIYKDKFVESDYTDMESLRNAIHWYRKGFEVQPNEYAGVNLATLLVIDGHELSKSSELQQISLRLNNLIGLKGSLDSLEDYWDVATFFEISVLAENYTKAIQAAECMFRLKPPNCQYKRDERCLFLYVHQNSDDFQMFFPSELLKNRFYELILIMTADQEGMVTDIDLDLGSGCVQFEYETDDQGRRIVLGKGTYGVVYAARDLTTQVKIAVKEIPEKNLGEVQPLHEEIKLHSQLRHRKIVRYHGSFSEDGYVKICMERVPGAAAFQVGSTEQQRACYCLLHKADSRRLKYLHDQRIVHRDIKGDNVLVNTYSGGIKITDFGTSKRLAGMNMVTETFTGTFQYMAPEVIDNGQRGYGAPADIWSLGCTVVEMATGKTPFIELGSPQAAMFKVGCFKIHPEIPSTLSEKAQKFIKRCFEPDPAKRATAAELLEDPFLTE</sequence>
<evidence type="ECO:0000256" key="2">
    <source>
        <dbReference type="ARBA" id="ARBA00022679"/>
    </source>
</evidence>
<dbReference type="EMBL" id="ABJB010362094">
    <property type="status" value="NOT_ANNOTATED_CDS"/>
    <property type="molecule type" value="Genomic_DNA"/>
</dbReference>
<dbReference type="EMBL" id="DS664952">
    <property type="protein sequence ID" value="EEC03292.1"/>
    <property type="molecule type" value="Genomic_DNA"/>
</dbReference>
<evidence type="ECO:0000313" key="10">
    <source>
        <dbReference type="EnsemblMetazoa" id="ISCW002207-PA"/>
    </source>
</evidence>
<evidence type="ECO:0000313" key="9">
    <source>
        <dbReference type="EMBL" id="EEC03292.1"/>
    </source>
</evidence>
<reference evidence="9 11" key="1">
    <citation type="submission" date="2008-03" db="EMBL/GenBank/DDBJ databases">
        <title>Annotation of Ixodes scapularis.</title>
        <authorList>
            <consortium name="Ixodes scapularis Genome Project Consortium"/>
            <person name="Caler E."/>
            <person name="Hannick L.I."/>
            <person name="Bidwell S."/>
            <person name="Joardar V."/>
            <person name="Thiagarajan M."/>
            <person name="Amedeo P."/>
            <person name="Galinsky K.J."/>
            <person name="Schobel S."/>
            <person name="Inman J."/>
            <person name="Hostetler J."/>
            <person name="Miller J."/>
            <person name="Hammond M."/>
            <person name="Megy K."/>
            <person name="Lawson D."/>
            <person name="Kodira C."/>
            <person name="Sutton G."/>
            <person name="Meyer J."/>
            <person name="Hill C.A."/>
            <person name="Birren B."/>
            <person name="Nene V."/>
            <person name="Collins F."/>
            <person name="Alarcon-Chaidez F."/>
            <person name="Wikel S."/>
            <person name="Strausberg R."/>
        </authorList>
    </citation>
    <scope>NUCLEOTIDE SEQUENCE [LARGE SCALE GENOMIC DNA]</scope>
    <source>
        <strain evidence="11">Wikel</strain>
        <strain evidence="9">Wikel colony</strain>
    </source>
</reference>
<feature type="domain" description="Protein kinase" evidence="8">
    <location>
        <begin position="223"/>
        <end position="476"/>
    </location>
</feature>
<dbReference type="SMART" id="SM00220">
    <property type="entry name" value="S_TKc"/>
    <property type="match status" value="1"/>
</dbReference>
<dbReference type="AlphaFoldDB" id="B7P9M0"/>
<dbReference type="PROSITE" id="PS00107">
    <property type="entry name" value="PROTEIN_KINASE_ATP"/>
    <property type="match status" value="1"/>
</dbReference>
<dbReference type="PANTHER" id="PTHR11584">
    <property type="entry name" value="SERINE/THREONINE PROTEIN KINASE"/>
    <property type="match status" value="1"/>
</dbReference>
<dbReference type="Proteomes" id="UP000001555">
    <property type="component" value="Unassembled WGS sequence"/>
</dbReference>
<dbReference type="InParanoid" id="B7P9M0"/>
<evidence type="ECO:0000256" key="7">
    <source>
        <dbReference type="RuleBase" id="RU000304"/>
    </source>
</evidence>
<evidence type="ECO:0000256" key="5">
    <source>
        <dbReference type="ARBA" id="ARBA00022840"/>
    </source>
</evidence>
<keyword evidence="5 6" id="KW-0067">ATP-binding</keyword>
<keyword evidence="1 7" id="KW-0723">Serine/threonine-protein kinase</keyword>
<dbReference type="InterPro" id="IPR025136">
    <property type="entry name" value="MAP3K_TRAF-bd"/>
</dbReference>
<evidence type="ECO:0000256" key="6">
    <source>
        <dbReference type="PROSITE-ProRule" id="PRU10141"/>
    </source>
</evidence>
<dbReference type="GO" id="GO:0004709">
    <property type="term" value="F:MAP kinase kinase kinase activity"/>
    <property type="evidence" value="ECO:0007669"/>
    <property type="project" value="UniProtKB-EC"/>
</dbReference>
<dbReference type="PROSITE" id="PS00108">
    <property type="entry name" value="PROTEIN_KINASE_ST"/>
    <property type="match status" value="1"/>
</dbReference>
<dbReference type="PROSITE" id="PS50011">
    <property type="entry name" value="PROTEIN_KINASE_DOM"/>
    <property type="match status" value="1"/>
</dbReference>
<dbReference type="GO" id="GO:0005524">
    <property type="term" value="F:ATP binding"/>
    <property type="evidence" value="ECO:0007669"/>
    <property type="project" value="UniProtKB-UniRule"/>
</dbReference>
<keyword evidence="11" id="KW-1185">Reference proteome</keyword>
<gene>
    <name evidence="9" type="ORF">IscW_ISCW002207</name>
</gene>
<dbReference type="GO" id="GO:0038066">
    <property type="term" value="P:p38MAPK cascade"/>
    <property type="evidence" value="ECO:0000318"/>
    <property type="project" value="GO_Central"/>
</dbReference>
<dbReference type="SUPFAM" id="SSF56112">
    <property type="entry name" value="Protein kinase-like (PK-like)"/>
    <property type="match status" value="1"/>
</dbReference>
<dbReference type="PaxDb" id="6945-B7P9M0"/>
<dbReference type="STRING" id="6945.B7P9M0"/>
<evidence type="ECO:0007829" key="12">
    <source>
        <dbReference type="PeptideAtlas" id="B7P9M0"/>
    </source>
</evidence>
<reference evidence="10" key="2">
    <citation type="submission" date="2020-05" db="UniProtKB">
        <authorList>
            <consortium name="EnsemblMetazoa"/>
        </authorList>
    </citation>
    <scope>IDENTIFICATION</scope>
    <source>
        <strain evidence="10">wikel</strain>
    </source>
</reference>
<evidence type="ECO:0000259" key="8">
    <source>
        <dbReference type="PROSITE" id="PS50011"/>
    </source>
</evidence>
<dbReference type="HOGENOM" id="CLU_571457_0_0_1"/>
<dbReference type="Gene3D" id="3.30.200.20">
    <property type="entry name" value="Phosphorylase Kinase, domain 1"/>
    <property type="match status" value="1"/>
</dbReference>
<name>B7P9M0_IXOSC</name>
<dbReference type="EMBL" id="ABJB010149366">
    <property type="status" value="NOT_ANNOTATED_CDS"/>
    <property type="molecule type" value="Genomic_DNA"/>
</dbReference>
<dbReference type="VEuPathDB" id="VectorBase:ISCP_017366"/>
<dbReference type="EnsemblMetazoa" id="ISCW002207-RA">
    <property type="protein sequence ID" value="ISCW002207-PA"/>
    <property type="gene ID" value="ISCW002207"/>
</dbReference>
<keyword evidence="3 6" id="KW-0547">Nucleotide-binding</keyword>
<keyword evidence="12" id="KW-1267">Proteomics identification</keyword>
<evidence type="ECO:0000256" key="3">
    <source>
        <dbReference type="ARBA" id="ARBA00022741"/>
    </source>
</evidence>
<dbReference type="GO" id="GO:0007254">
    <property type="term" value="P:JNK cascade"/>
    <property type="evidence" value="ECO:0000318"/>
    <property type="project" value="GO_Central"/>
</dbReference>
<protein>
    <submittedName>
        <fullName evidence="9 10">Serine/threonine protein kinase, putative</fullName>
        <ecNumber evidence="9">2.7.11.25</ecNumber>
    </submittedName>
</protein>
<dbReference type="FunFam" id="3.30.200.20:FF:000487">
    <property type="entry name" value="Serine/threonine protein kinase, putative"/>
    <property type="match status" value="1"/>
</dbReference>
<evidence type="ECO:0000256" key="1">
    <source>
        <dbReference type="ARBA" id="ARBA00022527"/>
    </source>
</evidence>